<dbReference type="AlphaFoldDB" id="A0AAP0RGM4"/>
<organism evidence="1 2">
    <name type="scientific">Liquidambar formosana</name>
    <name type="common">Formosan gum</name>
    <dbReference type="NCBI Taxonomy" id="63359"/>
    <lineage>
        <taxon>Eukaryota</taxon>
        <taxon>Viridiplantae</taxon>
        <taxon>Streptophyta</taxon>
        <taxon>Embryophyta</taxon>
        <taxon>Tracheophyta</taxon>
        <taxon>Spermatophyta</taxon>
        <taxon>Magnoliopsida</taxon>
        <taxon>eudicotyledons</taxon>
        <taxon>Gunneridae</taxon>
        <taxon>Pentapetalae</taxon>
        <taxon>Saxifragales</taxon>
        <taxon>Altingiaceae</taxon>
        <taxon>Liquidambar</taxon>
    </lineage>
</organism>
<reference evidence="1 2" key="1">
    <citation type="journal article" date="2024" name="Plant J.">
        <title>Genome sequences and population genomics reveal climatic adaptation and genomic divergence between two closely related sweetgum species.</title>
        <authorList>
            <person name="Xu W.Q."/>
            <person name="Ren C.Q."/>
            <person name="Zhang X.Y."/>
            <person name="Comes H.P."/>
            <person name="Liu X.H."/>
            <person name="Li Y.G."/>
            <person name="Kettle C.J."/>
            <person name="Jalonen R."/>
            <person name="Gaisberger H."/>
            <person name="Ma Y.Z."/>
            <person name="Qiu Y.X."/>
        </authorList>
    </citation>
    <scope>NUCLEOTIDE SEQUENCE [LARGE SCALE GENOMIC DNA]</scope>
    <source>
        <strain evidence="1">Hangzhou</strain>
    </source>
</reference>
<sequence length="143" mass="15335">MEILEGPTCFGGGQGIKRKIAWQLTTISTNKEASEREDSSASCCCLLCWFVAYWLGQYGMLLGLGSLCPAVNAPNLQPQPDHDSALSCSAMLSSSALFCLSNTALFQWSPHGFPANGSPCIFYLAFGRQLATAHPSPPTLLPF</sequence>
<gene>
    <name evidence="1" type="ORF">L1049_007124</name>
</gene>
<evidence type="ECO:0000313" key="1">
    <source>
        <dbReference type="EMBL" id="KAK9277579.1"/>
    </source>
</evidence>
<comment type="caution">
    <text evidence="1">The sequence shown here is derived from an EMBL/GenBank/DDBJ whole genome shotgun (WGS) entry which is preliminary data.</text>
</comment>
<dbReference type="EMBL" id="JBBPBK010000010">
    <property type="protein sequence ID" value="KAK9277579.1"/>
    <property type="molecule type" value="Genomic_DNA"/>
</dbReference>
<dbReference type="Proteomes" id="UP001415857">
    <property type="component" value="Unassembled WGS sequence"/>
</dbReference>
<keyword evidence="2" id="KW-1185">Reference proteome</keyword>
<accession>A0AAP0RGM4</accession>
<evidence type="ECO:0000313" key="2">
    <source>
        <dbReference type="Proteomes" id="UP001415857"/>
    </source>
</evidence>
<protein>
    <submittedName>
        <fullName evidence="1">Uncharacterized protein</fullName>
    </submittedName>
</protein>
<name>A0AAP0RGM4_LIQFO</name>
<proteinExistence type="predicted"/>